<feature type="domain" description="FAD dependent oxidoreductase" evidence="2">
    <location>
        <begin position="69"/>
        <end position="485"/>
    </location>
</feature>
<keyword evidence="1" id="KW-0732">Signal</keyword>
<protein>
    <submittedName>
        <fullName evidence="3">FAD dependent oxidoreductase</fullName>
    </submittedName>
</protein>
<proteinExistence type="predicted"/>
<evidence type="ECO:0000256" key="1">
    <source>
        <dbReference type="SAM" id="SignalP"/>
    </source>
</evidence>
<feature type="signal peptide" evidence="1">
    <location>
        <begin position="1"/>
        <end position="15"/>
    </location>
</feature>
<evidence type="ECO:0000313" key="4">
    <source>
        <dbReference type="Proteomes" id="UP001218218"/>
    </source>
</evidence>
<feature type="chain" id="PRO_5041927011" evidence="1">
    <location>
        <begin position="16"/>
        <end position="513"/>
    </location>
</feature>
<accession>A0AAD7ABJ0</accession>
<dbReference type="PANTHER" id="PTHR13847:SF260">
    <property type="entry name" value="FAD DEPENDENT OXIDOREDUCTASE DOMAIN-CONTAINING PROTEIN"/>
    <property type="match status" value="1"/>
</dbReference>
<name>A0AAD7ABJ0_9AGAR</name>
<dbReference type="PANTHER" id="PTHR13847">
    <property type="entry name" value="SARCOSINE DEHYDROGENASE-RELATED"/>
    <property type="match status" value="1"/>
</dbReference>
<reference evidence="3" key="1">
    <citation type="submission" date="2023-03" db="EMBL/GenBank/DDBJ databases">
        <title>Massive genome expansion in bonnet fungi (Mycena s.s.) driven by repeated elements and novel gene families across ecological guilds.</title>
        <authorList>
            <consortium name="Lawrence Berkeley National Laboratory"/>
            <person name="Harder C.B."/>
            <person name="Miyauchi S."/>
            <person name="Viragh M."/>
            <person name="Kuo A."/>
            <person name="Thoen E."/>
            <person name="Andreopoulos B."/>
            <person name="Lu D."/>
            <person name="Skrede I."/>
            <person name="Drula E."/>
            <person name="Henrissat B."/>
            <person name="Morin E."/>
            <person name="Kohler A."/>
            <person name="Barry K."/>
            <person name="LaButti K."/>
            <person name="Morin E."/>
            <person name="Salamov A."/>
            <person name="Lipzen A."/>
            <person name="Mereny Z."/>
            <person name="Hegedus B."/>
            <person name="Baldrian P."/>
            <person name="Stursova M."/>
            <person name="Weitz H."/>
            <person name="Taylor A."/>
            <person name="Grigoriev I.V."/>
            <person name="Nagy L.G."/>
            <person name="Martin F."/>
            <person name="Kauserud H."/>
        </authorList>
    </citation>
    <scope>NUCLEOTIDE SEQUENCE</scope>
    <source>
        <strain evidence="3">CBHHK002</strain>
    </source>
</reference>
<dbReference type="Gene3D" id="3.50.50.60">
    <property type="entry name" value="FAD/NAD(P)-binding domain"/>
    <property type="match status" value="1"/>
</dbReference>
<dbReference type="GO" id="GO:0005737">
    <property type="term" value="C:cytoplasm"/>
    <property type="evidence" value="ECO:0007669"/>
    <property type="project" value="TreeGrafter"/>
</dbReference>
<evidence type="ECO:0000259" key="2">
    <source>
        <dbReference type="Pfam" id="PF01266"/>
    </source>
</evidence>
<gene>
    <name evidence="3" type="ORF">DFH08DRAFT_65193</name>
</gene>
<comment type="caution">
    <text evidence="3">The sequence shown here is derived from an EMBL/GenBank/DDBJ whole genome shotgun (WGS) entry which is preliminary data.</text>
</comment>
<sequence>MLVLFPLLGIASALSVPYPDSAQIPFAGHAHNPADLPHPDPTHSFWTHSPGANPLAAEGSTGALTDDADVCIIGSGITGVSAAYHLANAVEKGTFPDSGSKIRAVILEAREFCSGATGRNGGNLTPYEFNSFRKTEERFGREAALRYYALEHYSATEMVRIARQAGWADAVDLVEGGHMDIVLTESALADAKADYASAIAAGKNVNVSWLNSEEMNATFGTYNSGVRSPGYNLWPLKFATQLFNRSLHIAPQQLDLRLHTRTPVTAISPLPLTDDSSTSPSGRRWLLATPRGPVRCSAVLHATNGYASHLLPHLAGPAGIIPVRGQVFALRAAAPLSALTTASWGGDEGYWFPRPLAKNETTPLVILGGKRTAAGPPFETDVTDDGVVDSRVGAALRGLLPKLFPGLFAPGREPEAEWTGIMGYTALEIPFVRCIHVGPVLDSRPSQSMEGDLLRSNYKGQFIAAGYTGHGMPRAYGCAEVVVQMIADERAGRTWVTPAWFPRPFLTWVRDAR</sequence>
<dbReference type="Pfam" id="PF01266">
    <property type="entry name" value="DAO"/>
    <property type="match status" value="1"/>
</dbReference>
<dbReference type="EMBL" id="JARIHO010000011">
    <property type="protein sequence ID" value="KAJ7353434.1"/>
    <property type="molecule type" value="Genomic_DNA"/>
</dbReference>
<dbReference type="SUPFAM" id="SSF51905">
    <property type="entry name" value="FAD/NAD(P)-binding domain"/>
    <property type="match status" value="1"/>
</dbReference>
<dbReference type="Proteomes" id="UP001218218">
    <property type="component" value="Unassembled WGS sequence"/>
</dbReference>
<dbReference type="AlphaFoldDB" id="A0AAD7ABJ0"/>
<dbReference type="InterPro" id="IPR006076">
    <property type="entry name" value="FAD-dep_OxRdtase"/>
</dbReference>
<keyword evidence="4" id="KW-1185">Reference proteome</keyword>
<evidence type="ECO:0000313" key="3">
    <source>
        <dbReference type="EMBL" id="KAJ7353434.1"/>
    </source>
</evidence>
<dbReference type="Gene3D" id="3.30.9.10">
    <property type="entry name" value="D-Amino Acid Oxidase, subunit A, domain 2"/>
    <property type="match status" value="1"/>
</dbReference>
<dbReference type="InterPro" id="IPR036188">
    <property type="entry name" value="FAD/NAD-bd_sf"/>
</dbReference>
<organism evidence="3 4">
    <name type="scientific">Mycena albidolilacea</name>
    <dbReference type="NCBI Taxonomy" id="1033008"/>
    <lineage>
        <taxon>Eukaryota</taxon>
        <taxon>Fungi</taxon>
        <taxon>Dikarya</taxon>
        <taxon>Basidiomycota</taxon>
        <taxon>Agaricomycotina</taxon>
        <taxon>Agaricomycetes</taxon>
        <taxon>Agaricomycetidae</taxon>
        <taxon>Agaricales</taxon>
        <taxon>Marasmiineae</taxon>
        <taxon>Mycenaceae</taxon>
        <taxon>Mycena</taxon>
    </lineage>
</organism>